<dbReference type="AlphaFoldDB" id="A0A183VCM7"/>
<reference evidence="5 6" key="2">
    <citation type="submission" date="2018-11" db="EMBL/GenBank/DDBJ databases">
        <authorList>
            <consortium name="Pathogen Informatics"/>
        </authorList>
    </citation>
    <scope>NUCLEOTIDE SEQUENCE [LARGE SCALE GENOMIC DNA]</scope>
</reference>
<dbReference type="Proteomes" id="UP000050794">
    <property type="component" value="Unassembled WGS sequence"/>
</dbReference>
<comment type="similarity">
    <text evidence="1">Belongs to the THADA family.</text>
</comment>
<gene>
    <name evidence="5" type="ORF">TCNE_LOCUS18497</name>
</gene>
<reference evidence="7" key="1">
    <citation type="submission" date="2016-06" db="UniProtKB">
        <authorList>
            <consortium name="WormBaseParasite"/>
        </authorList>
    </citation>
    <scope>IDENTIFICATION</scope>
</reference>
<dbReference type="InterPro" id="IPR019442">
    <property type="entry name" value="THADA/TRM732_DUF2428"/>
</dbReference>
<organism evidence="6 7">
    <name type="scientific">Toxocara canis</name>
    <name type="common">Canine roundworm</name>
    <dbReference type="NCBI Taxonomy" id="6265"/>
    <lineage>
        <taxon>Eukaryota</taxon>
        <taxon>Metazoa</taxon>
        <taxon>Ecdysozoa</taxon>
        <taxon>Nematoda</taxon>
        <taxon>Chromadorea</taxon>
        <taxon>Rhabditida</taxon>
        <taxon>Spirurina</taxon>
        <taxon>Ascaridomorpha</taxon>
        <taxon>Ascaridoidea</taxon>
        <taxon>Toxocaridae</taxon>
        <taxon>Toxocara</taxon>
    </lineage>
</organism>
<dbReference type="InterPro" id="IPR016024">
    <property type="entry name" value="ARM-type_fold"/>
</dbReference>
<dbReference type="Pfam" id="PF25150">
    <property type="entry name" value="TPR_Trm732"/>
    <property type="match status" value="1"/>
</dbReference>
<feature type="domain" description="DUF2428" evidence="3">
    <location>
        <begin position="607"/>
        <end position="758"/>
    </location>
</feature>
<dbReference type="EMBL" id="UYWY01025593">
    <property type="protein sequence ID" value="VDM49818.1"/>
    <property type="molecule type" value="Genomic_DNA"/>
</dbReference>
<dbReference type="InterPro" id="IPR056843">
    <property type="entry name" value="THADA-like_TPR"/>
</dbReference>
<proteinExistence type="inferred from homology"/>
<evidence type="ECO:0000256" key="2">
    <source>
        <dbReference type="ARBA" id="ARBA00035698"/>
    </source>
</evidence>
<dbReference type="GO" id="GO:0030488">
    <property type="term" value="P:tRNA methylation"/>
    <property type="evidence" value="ECO:0007669"/>
    <property type="project" value="TreeGrafter"/>
</dbReference>
<protein>
    <recommendedName>
        <fullName evidence="2">tRNA (32-2'-O)-methyltransferase regulator THADA</fullName>
    </recommendedName>
</protein>
<evidence type="ECO:0000259" key="3">
    <source>
        <dbReference type="Pfam" id="PF10350"/>
    </source>
</evidence>
<evidence type="ECO:0000313" key="7">
    <source>
        <dbReference type="WBParaSite" id="TCNE_0001850101-mRNA-1"/>
    </source>
</evidence>
<dbReference type="InterPro" id="IPR051954">
    <property type="entry name" value="tRNA_methyltransferase_THADA"/>
</dbReference>
<feature type="domain" description="tRNA (32-2'-O)-methyltransferase regulator THADA-like TPR repeats region" evidence="4">
    <location>
        <begin position="238"/>
        <end position="446"/>
    </location>
</feature>
<name>A0A183VCM7_TOXCA</name>
<dbReference type="PANTHER" id="PTHR14387">
    <property type="entry name" value="THADA/DEATH RECEPTOR INTERACTING PROTEIN"/>
    <property type="match status" value="1"/>
</dbReference>
<evidence type="ECO:0000259" key="4">
    <source>
        <dbReference type="Pfam" id="PF25150"/>
    </source>
</evidence>
<evidence type="ECO:0000313" key="6">
    <source>
        <dbReference type="Proteomes" id="UP000050794"/>
    </source>
</evidence>
<sequence>MVDDERPTLAMKGLCDRLVNVTNGMPPFEFLFKRSQDWWLMRCCEKHECFLIDACIPVLINAANRYANDANRIFDITKALGRLMTVLKEENQSLSAPMEALLLDFVCKFWDYVMEFVCHQCVHIFDMLIRLHGSRCEWSGPVGSSGDDCAWITHLTDLLMDDSTSCRSRFRCLLIFLKHYPSTIEQLSDEFICSLYELVGNATLAVVASELIVYDLSKSFLNKKRCSLHIRLLKDALCTANQQLRTGARERLIPILCKDGQLAKWLIDEFAIHLSDDICDDTKLDAVLSLSRFCIFHQRVFGDYHRWEDFIDERRLGRALLHSQSLIRLSAWNLISDHPKLTLPIQKREIELIKAFLLTNMVEQYPATRQKILAGLKKIFIRIRETTQAFIKVRNDEDLVRCYADFIIWLRDICFESLENGANFNRRVMALHMIDYIFIQPFLKTDDKDLFYQLVIPRLRLGKHHHLRLLHCLDDSYQLCQALALDLLTSDCCHNDIDMGAFLEESKSRMISISSNNITSSSYRIHYFLRKEPSKIGSLFEYLFELCADRVRLVTEDLLTITTENGSLHPILNAIATVLEYVEWKALRRPFQEYFSIFETQWWHSHVCERLLPLCFKVGELVAPVVHNMSPEGFAPDTLLNFKDDSHAEMTSLIETSQLLLVGCWRAHRHISSILHLIASRVPYPEMISAVELHHIGDYYCLQLTECKHCGAFELAVEGFEGLCTRLWMLEKAHETRGDSALPSPTNWLDDIVAAIKGDAGE</sequence>
<dbReference type="GO" id="GO:0005829">
    <property type="term" value="C:cytosol"/>
    <property type="evidence" value="ECO:0007669"/>
    <property type="project" value="TreeGrafter"/>
</dbReference>
<evidence type="ECO:0000313" key="5">
    <source>
        <dbReference type="EMBL" id="VDM49818.1"/>
    </source>
</evidence>
<dbReference type="Pfam" id="PF10350">
    <property type="entry name" value="DUF2428"/>
    <property type="match status" value="1"/>
</dbReference>
<dbReference type="WBParaSite" id="TCNE_0001850101-mRNA-1">
    <property type="protein sequence ID" value="TCNE_0001850101-mRNA-1"/>
    <property type="gene ID" value="TCNE_0001850101"/>
</dbReference>
<accession>A0A183VCM7</accession>
<dbReference type="PANTHER" id="PTHR14387:SF7">
    <property type="entry name" value="THYROID ADENOMA-ASSOCIATED PROTEIN"/>
    <property type="match status" value="1"/>
</dbReference>
<keyword evidence="6" id="KW-1185">Reference proteome</keyword>
<evidence type="ECO:0000256" key="1">
    <source>
        <dbReference type="ARBA" id="ARBA00010409"/>
    </source>
</evidence>
<dbReference type="SUPFAM" id="SSF48371">
    <property type="entry name" value="ARM repeat"/>
    <property type="match status" value="1"/>
</dbReference>